<dbReference type="GO" id="GO:0000977">
    <property type="term" value="F:RNA polymerase II transcription regulatory region sequence-specific DNA binding"/>
    <property type="evidence" value="ECO:0007669"/>
    <property type="project" value="TreeGrafter"/>
</dbReference>
<dbReference type="AlphaFoldDB" id="A0A8T2RBQ0"/>
<evidence type="ECO:0000259" key="10">
    <source>
        <dbReference type="SMART" id="SM01368"/>
    </source>
</evidence>
<dbReference type="InterPro" id="IPR036915">
    <property type="entry name" value="Cyclin-like_sf"/>
</dbReference>
<evidence type="ECO:0000256" key="4">
    <source>
        <dbReference type="ARBA" id="ARBA00023015"/>
    </source>
</evidence>
<dbReference type="SUPFAM" id="SSF47954">
    <property type="entry name" value="Cyclin-like"/>
    <property type="match status" value="2"/>
</dbReference>
<evidence type="ECO:0000256" key="7">
    <source>
        <dbReference type="ARBA" id="ARBA00023306"/>
    </source>
</evidence>
<dbReference type="GO" id="GO:0005667">
    <property type="term" value="C:transcription regulator complex"/>
    <property type="evidence" value="ECO:0007669"/>
    <property type="project" value="TreeGrafter"/>
</dbReference>
<dbReference type="OrthoDB" id="844594at2759"/>
<evidence type="ECO:0000256" key="3">
    <source>
        <dbReference type="ARBA" id="ARBA00022491"/>
    </source>
</evidence>
<accession>A0A8T2RBQ0</accession>
<dbReference type="SMART" id="SM01368">
    <property type="entry name" value="RB_A"/>
    <property type="match status" value="1"/>
</dbReference>
<keyword evidence="6" id="KW-0539">Nucleus</keyword>
<dbReference type="GO" id="GO:0000785">
    <property type="term" value="C:chromatin"/>
    <property type="evidence" value="ECO:0007669"/>
    <property type="project" value="TreeGrafter"/>
</dbReference>
<gene>
    <name evidence="11" type="ORF">KP509_28G046300</name>
</gene>
<reference evidence="11" key="1">
    <citation type="submission" date="2021-08" db="EMBL/GenBank/DDBJ databases">
        <title>WGS assembly of Ceratopteris richardii.</title>
        <authorList>
            <person name="Marchant D.B."/>
            <person name="Chen G."/>
            <person name="Jenkins J."/>
            <person name="Shu S."/>
            <person name="Leebens-Mack J."/>
            <person name="Grimwood J."/>
            <person name="Schmutz J."/>
            <person name="Soltis P."/>
            <person name="Soltis D."/>
            <person name="Chen Z.-H."/>
        </authorList>
    </citation>
    <scope>NUCLEOTIDE SEQUENCE</scope>
    <source>
        <strain evidence="11">Whitten #5841</strain>
        <tissue evidence="11">Leaf</tissue>
    </source>
</reference>
<dbReference type="InterPro" id="IPR002720">
    <property type="entry name" value="RB_A"/>
</dbReference>
<comment type="caution">
    <text evidence="11">The sequence shown here is derived from an EMBL/GenBank/DDBJ whole genome shotgun (WGS) entry which is preliminary data.</text>
</comment>
<evidence type="ECO:0000313" key="11">
    <source>
        <dbReference type="EMBL" id="KAH7293872.1"/>
    </source>
</evidence>
<dbReference type="InterPro" id="IPR028309">
    <property type="entry name" value="RB_fam"/>
</dbReference>
<protein>
    <recommendedName>
        <fullName evidence="13">Retinoblastoma-related protein</fullName>
    </recommendedName>
</protein>
<dbReference type="OMA" id="AILCELH"/>
<dbReference type="Pfam" id="PF01857">
    <property type="entry name" value="RB_B"/>
    <property type="match status" value="1"/>
</dbReference>
<dbReference type="FunFam" id="1.10.472.10:FF:000030">
    <property type="entry name" value="Retinoblastoma-related protein 1"/>
    <property type="match status" value="1"/>
</dbReference>
<sequence length="1076" mass="120097">METTNDNEKSTCRVEMSNGSTHGGSTEGSPHNGHTEISREPSLPANQDSKENITRENGVTSSRCAEFFDRMQAQFIAISESISQLDSSTRDQAMDLIKKARPLLSVNNATLGSGSEDQVLRLWTVCILYCAVKISVNGSEASMCKLSHILDGAKVSAWDFFKELPQFLLKLGPILEADNGNALDKLKQVKDFQASFNHLAVLFNYYKRNYNRFFLSSRMMHCSCSKHLVNGASITCDHLRFGWMLFLALRDHVLAQFDLVTCTNGLIAILVVMILHVPTHRRKFSSLKADLFGVRGPTGVNIVGSLCKLFEASEDDVLIMYEKVSEMICKILNVSYTVNPTNTFDQLAEIDTEKVMFFEGLMGESSLCAHLEILNKNYEESFKHNRELDERLFLDGGDAAIGMLYDGKCTGLGEISNTTCAKRKYETTMMSPVKAYSIRNNLMSPPGSPKPSPVKVNSHKMPPLTPVSSTMTSAKWLRTVIAPLSAEPSSSLLQFFQSCDSDITKQVKFRAQVLLEAIFSSEKKYFWGLSGGINGLAALDSTWAEQRRLEALKLYYKVLGSMCQAESQRLQCENLSALLMNERFHRCMLACSAELVLATYKTVSMNFPAVLEPAGITAFDIWKVIESFVRHEETLPRDLKRHLNSIEEKILEKLAWEKGSSLYDSLIIAKPNLQEEIYKLNLLAEPMPSLEALHSRYQLVNSGDKQGLLYSPRKCLTPTRWLSSMQTRLEKSGRDFLSPVKDRQPASPTITLMKARVQPPLQSAFASPQRVTHVGGETCAESIVTIFLQKALKLAAIRIKNLCESLDQTNIMVDVYNVVEHVLFNETGLLFKRHIDQILLCSTYGVCKVKKLNVTFKQILRHYQQNPHDSYVYQTVFFNLPSGRPLQNGRQGTGDIICFYNAIFVPALKELLMQLSKSNLESAESNEDVGKIKKFGFADRVSGSPGPSPFSSLPDMSPRKVSAKHNVYVSPLRSSKIEPLRAPSSRSLYACVGESTHAYESPSKDLSKINNRVNGRHLGKLDFGDSGLVSDSLVLGNLCSLNATSMKQSSVDSRQPQQLPVRTTDGNSPKRICMDR</sequence>
<evidence type="ECO:0000256" key="1">
    <source>
        <dbReference type="ARBA" id="ARBA00004123"/>
    </source>
</evidence>
<dbReference type="Pfam" id="PF01858">
    <property type="entry name" value="RB_A"/>
    <property type="match status" value="1"/>
</dbReference>
<dbReference type="GO" id="GO:0006357">
    <property type="term" value="P:regulation of transcription by RNA polymerase II"/>
    <property type="evidence" value="ECO:0007669"/>
    <property type="project" value="InterPro"/>
</dbReference>
<dbReference type="SMART" id="SM01367">
    <property type="entry name" value="DUF3452"/>
    <property type="match status" value="1"/>
</dbReference>
<feature type="compositionally biased region" description="Basic and acidic residues" evidence="8">
    <location>
        <begin position="1"/>
        <end position="12"/>
    </location>
</feature>
<feature type="region of interest" description="Disordered" evidence="8">
    <location>
        <begin position="441"/>
        <end position="463"/>
    </location>
</feature>
<evidence type="ECO:0000256" key="2">
    <source>
        <dbReference type="ARBA" id="ARBA00009475"/>
    </source>
</evidence>
<feature type="region of interest" description="Disordered" evidence="8">
    <location>
        <begin position="1"/>
        <end position="58"/>
    </location>
</feature>
<comment type="similarity">
    <text evidence="2">Belongs to the retinoblastoma protein (RB) family.</text>
</comment>
<name>A0A8T2RBQ0_CERRI</name>
<dbReference type="InterPro" id="IPR002719">
    <property type="entry name" value="RB_B"/>
</dbReference>
<dbReference type="Proteomes" id="UP000825935">
    <property type="component" value="Chromosome 28"/>
</dbReference>
<feature type="domain" description="Retinoblastoma-associated protein A-box" evidence="10">
    <location>
        <begin position="465"/>
        <end position="666"/>
    </location>
</feature>
<dbReference type="InterPro" id="IPR024599">
    <property type="entry name" value="RB_N"/>
</dbReference>
<dbReference type="PANTHER" id="PTHR13742">
    <property type="entry name" value="RETINOBLASTOMA-ASSOCIATED PROTEIN RB -RELATED"/>
    <property type="match status" value="1"/>
</dbReference>
<organism evidence="11 12">
    <name type="scientific">Ceratopteris richardii</name>
    <name type="common">Triangle waterfern</name>
    <dbReference type="NCBI Taxonomy" id="49495"/>
    <lineage>
        <taxon>Eukaryota</taxon>
        <taxon>Viridiplantae</taxon>
        <taxon>Streptophyta</taxon>
        <taxon>Embryophyta</taxon>
        <taxon>Tracheophyta</taxon>
        <taxon>Polypodiopsida</taxon>
        <taxon>Polypodiidae</taxon>
        <taxon>Polypodiales</taxon>
        <taxon>Pteridineae</taxon>
        <taxon>Pteridaceae</taxon>
        <taxon>Parkerioideae</taxon>
        <taxon>Ceratopteris</taxon>
    </lineage>
</organism>
<evidence type="ECO:0000256" key="6">
    <source>
        <dbReference type="ARBA" id="ARBA00023242"/>
    </source>
</evidence>
<dbReference type="GO" id="GO:2000134">
    <property type="term" value="P:negative regulation of G1/S transition of mitotic cell cycle"/>
    <property type="evidence" value="ECO:0007669"/>
    <property type="project" value="TreeGrafter"/>
</dbReference>
<dbReference type="GO" id="GO:0032875">
    <property type="term" value="P:regulation of DNA endoreduplication"/>
    <property type="evidence" value="ECO:0007669"/>
    <property type="project" value="UniProtKB-ARBA"/>
</dbReference>
<dbReference type="Pfam" id="PF11934">
    <property type="entry name" value="DUF3452"/>
    <property type="match status" value="1"/>
</dbReference>
<evidence type="ECO:0000256" key="5">
    <source>
        <dbReference type="ARBA" id="ARBA00023163"/>
    </source>
</evidence>
<evidence type="ECO:0000259" key="9">
    <source>
        <dbReference type="SMART" id="SM01367"/>
    </source>
</evidence>
<feature type="compositionally biased region" description="Polar residues" evidence="8">
    <location>
        <begin position="1049"/>
        <end position="1067"/>
    </location>
</feature>
<dbReference type="GO" id="GO:0005634">
    <property type="term" value="C:nucleus"/>
    <property type="evidence" value="ECO:0007669"/>
    <property type="project" value="UniProtKB-SubCell"/>
</dbReference>
<keyword evidence="4" id="KW-0805">Transcription regulation</keyword>
<feature type="domain" description="Retinoblastoma-associated protein N-terminal" evidence="9">
    <location>
        <begin position="134"/>
        <end position="276"/>
    </location>
</feature>
<dbReference type="GO" id="GO:0030154">
    <property type="term" value="P:cell differentiation"/>
    <property type="evidence" value="ECO:0007669"/>
    <property type="project" value="TreeGrafter"/>
</dbReference>
<evidence type="ECO:0000313" key="12">
    <source>
        <dbReference type="Proteomes" id="UP000825935"/>
    </source>
</evidence>
<keyword evidence="5" id="KW-0804">Transcription</keyword>
<keyword evidence="3" id="KW-0678">Repressor</keyword>
<dbReference type="PANTHER" id="PTHR13742:SF17">
    <property type="entry name" value="RE32990P-RELATED"/>
    <property type="match status" value="1"/>
</dbReference>
<dbReference type="Gene3D" id="1.10.472.140">
    <property type="match status" value="1"/>
</dbReference>
<evidence type="ECO:0008006" key="13">
    <source>
        <dbReference type="Google" id="ProtNLM"/>
    </source>
</evidence>
<proteinExistence type="inferred from homology"/>
<evidence type="ECO:0000256" key="8">
    <source>
        <dbReference type="SAM" id="MobiDB-lite"/>
    </source>
</evidence>
<dbReference type="Gene3D" id="1.10.472.10">
    <property type="entry name" value="Cyclin-like"/>
    <property type="match status" value="2"/>
</dbReference>
<feature type="region of interest" description="Disordered" evidence="8">
    <location>
        <begin position="1049"/>
        <end position="1076"/>
    </location>
</feature>
<keyword evidence="12" id="KW-1185">Reference proteome</keyword>
<dbReference type="EMBL" id="CM035433">
    <property type="protein sequence ID" value="KAH7293872.1"/>
    <property type="molecule type" value="Genomic_DNA"/>
</dbReference>
<keyword evidence="7" id="KW-0131">Cell cycle</keyword>
<comment type="subcellular location">
    <subcellularLocation>
        <location evidence="1">Nucleus</location>
    </subcellularLocation>
</comment>